<evidence type="ECO:0000256" key="2">
    <source>
        <dbReference type="ARBA" id="ARBA00022630"/>
    </source>
</evidence>
<dbReference type="GO" id="GO:0071949">
    <property type="term" value="F:FAD binding"/>
    <property type="evidence" value="ECO:0007669"/>
    <property type="project" value="InterPro"/>
</dbReference>
<evidence type="ECO:0000313" key="7">
    <source>
        <dbReference type="Proteomes" id="UP000612899"/>
    </source>
</evidence>
<dbReference type="PANTHER" id="PTHR46496:SF1">
    <property type="entry name" value="ZEAXANTHIN EPOXIDASE, CHLOROPLASTIC"/>
    <property type="match status" value="1"/>
</dbReference>
<sequence>MVVGGGIGGLAAAVALRRAGWTVTVLERAPQFGEVGAGLTLMSNALRGLEALGLGEAVRAAGVVDAPGGTRSVDGKWISRVDSTQMTRMLGIAALGIHRATLHRILAAALPPESLVTDALVTEVEPGPARVHYLRRGDRVTAQADLVVGADGINSGVRAQWWPQAPAPVYQGSTAWRAVTRARWEGDLAMSISWGPGAEFGMVPLGDGRVYWYGAVNSPPGQRNADEMAAVRRRFGSWHEPIPALMAATDPDALLRNDIYYLGTELATYVKANVALLGDAAHAMTPNLGQGAGQAIEDAVVLGVACAGAKDVESALAWYDSQRRPRSQSVARAAKMVGRIGQQLHNPVAVALRDTLMRLTPPRAALRSMARYADWTPPTWPG</sequence>
<gene>
    <name evidence="6" type="ORF">Rhe02_14380</name>
</gene>
<organism evidence="6 7">
    <name type="scientific">Rhizocola hellebori</name>
    <dbReference type="NCBI Taxonomy" id="1392758"/>
    <lineage>
        <taxon>Bacteria</taxon>
        <taxon>Bacillati</taxon>
        <taxon>Actinomycetota</taxon>
        <taxon>Actinomycetes</taxon>
        <taxon>Micromonosporales</taxon>
        <taxon>Micromonosporaceae</taxon>
        <taxon>Rhizocola</taxon>
    </lineage>
</organism>
<dbReference type="InterPro" id="IPR002938">
    <property type="entry name" value="FAD-bd"/>
</dbReference>
<dbReference type="AlphaFoldDB" id="A0A8J3VEJ3"/>
<dbReference type="SUPFAM" id="SSF51905">
    <property type="entry name" value="FAD/NAD(P)-binding domain"/>
    <property type="match status" value="1"/>
</dbReference>
<evidence type="ECO:0000256" key="3">
    <source>
        <dbReference type="ARBA" id="ARBA00022827"/>
    </source>
</evidence>
<name>A0A8J3VEJ3_9ACTN</name>
<feature type="domain" description="FAD-binding" evidence="5">
    <location>
        <begin position="2"/>
        <end position="333"/>
    </location>
</feature>
<keyword evidence="3" id="KW-0274">FAD</keyword>
<dbReference type="Pfam" id="PF01494">
    <property type="entry name" value="FAD_binding_3"/>
    <property type="match status" value="1"/>
</dbReference>
<dbReference type="Gene3D" id="3.50.50.60">
    <property type="entry name" value="FAD/NAD(P)-binding domain"/>
    <property type="match status" value="1"/>
</dbReference>
<reference evidence="6" key="1">
    <citation type="submission" date="2021-01" db="EMBL/GenBank/DDBJ databases">
        <title>Whole genome shotgun sequence of Rhizocola hellebori NBRC 109834.</title>
        <authorList>
            <person name="Komaki H."/>
            <person name="Tamura T."/>
        </authorList>
    </citation>
    <scope>NUCLEOTIDE SEQUENCE</scope>
    <source>
        <strain evidence="6">NBRC 109834</strain>
    </source>
</reference>
<dbReference type="PANTHER" id="PTHR46496">
    <property type="match status" value="1"/>
</dbReference>
<keyword evidence="7" id="KW-1185">Reference proteome</keyword>
<dbReference type="InterPro" id="IPR036188">
    <property type="entry name" value="FAD/NAD-bd_sf"/>
</dbReference>
<evidence type="ECO:0000256" key="4">
    <source>
        <dbReference type="ARBA" id="ARBA00023002"/>
    </source>
</evidence>
<evidence type="ECO:0000313" key="6">
    <source>
        <dbReference type="EMBL" id="GIH03371.1"/>
    </source>
</evidence>
<accession>A0A8J3VEJ3</accession>
<dbReference type="Proteomes" id="UP000612899">
    <property type="component" value="Unassembled WGS sequence"/>
</dbReference>
<comment type="caution">
    <text evidence="6">The sequence shown here is derived from an EMBL/GenBank/DDBJ whole genome shotgun (WGS) entry which is preliminary data.</text>
</comment>
<dbReference type="GO" id="GO:0016491">
    <property type="term" value="F:oxidoreductase activity"/>
    <property type="evidence" value="ECO:0007669"/>
    <property type="project" value="UniProtKB-KW"/>
</dbReference>
<dbReference type="PRINTS" id="PR00420">
    <property type="entry name" value="RNGMNOXGNASE"/>
</dbReference>
<evidence type="ECO:0000259" key="5">
    <source>
        <dbReference type="Pfam" id="PF01494"/>
    </source>
</evidence>
<evidence type="ECO:0000256" key="1">
    <source>
        <dbReference type="ARBA" id="ARBA00001974"/>
    </source>
</evidence>
<protein>
    <submittedName>
        <fullName evidence="6">FAD-dependent oxidoreductase</fullName>
    </submittedName>
</protein>
<keyword evidence="4" id="KW-0560">Oxidoreductase</keyword>
<keyword evidence="2" id="KW-0285">Flavoprotein</keyword>
<proteinExistence type="predicted"/>
<comment type="cofactor">
    <cofactor evidence="1">
        <name>FAD</name>
        <dbReference type="ChEBI" id="CHEBI:57692"/>
    </cofactor>
</comment>
<dbReference type="EMBL" id="BONY01000007">
    <property type="protein sequence ID" value="GIH03371.1"/>
    <property type="molecule type" value="Genomic_DNA"/>
</dbReference>